<dbReference type="Proteomes" id="UP000001519">
    <property type="component" value="Chromosome 5"/>
</dbReference>
<accession>A0A2I2YWM1</accession>
<reference evidence="1" key="4">
    <citation type="submission" date="2025-09" db="UniProtKB">
        <authorList>
            <consortium name="Ensembl"/>
        </authorList>
    </citation>
    <scope>IDENTIFICATION</scope>
</reference>
<protein>
    <submittedName>
        <fullName evidence="1">Family with sequence similarity 53 member C</fullName>
    </submittedName>
</protein>
<keyword evidence="2" id="KW-1185">Reference proteome</keyword>
<proteinExistence type="predicted"/>
<organism evidence="1 2">
    <name type="scientific">Gorilla gorilla gorilla</name>
    <name type="common">Western lowland gorilla</name>
    <dbReference type="NCBI Taxonomy" id="9595"/>
    <lineage>
        <taxon>Eukaryota</taxon>
        <taxon>Metazoa</taxon>
        <taxon>Chordata</taxon>
        <taxon>Craniata</taxon>
        <taxon>Vertebrata</taxon>
        <taxon>Euteleostomi</taxon>
        <taxon>Mammalia</taxon>
        <taxon>Eutheria</taxon>
        <taxon>Euarchontoglires</taxon>
        <taxon>Primates</taxon>
        <taxon>Haplorrhini</taxon>
        <taxon>Catarrhini</taxon>
        <taxon>Hominidae</taxon>
        <taxon>Gorilla</taxon>
    </lineage>
</organism>
<dbReference type="Bgee" id="ENSGGOG00000000832">
    <property type="expression patterns" value="Expressed in cerebellum and 6 other cell types or tissues"/>
</dbReference>
<reference evidence="1 2" key="2">
    <citation type="journal article" date="2012" name="Nature">
        <title>Insights into hominid evolution from the gorilla genome sequence.</title>
        <authorList>
            <person name="Scally A."/>
            <person name="Dutheil J.Y."/>
            <person name="Hillier L.W."/>
            <person name="Jordan G.E."/>
            <person name="Goodhead I."/>
            <person name="Herrero J."/>
            <person name="Hobolth A."/>
            <person name="Lappalainen T."/>
            <person name="Mailund T."/>
            <person name="Marques-Bonet T."/>
            <person name="McCarthy S."/>
            <person name="Montgomery S.H."/>
            <person name="Schwalie P.C."/>
            <person name="Tang Y.A."/>
            <person name="Ward M.C."/>
            <person name="Xue Y."/>
            <person name="Yngvadottir B."/>
            <person name="Alkan C."/>
            <person name="Andersen L.N."/>
            <person name="Ayub Q."/>
            <person name="Ball E.V."/>
            <person name="Beal K."/>
            <person name="Bradley B.J."/>
            <person name="Chen Y."/>
            <person name="Clee C.M."/>
            <person name="Fitzgerald S."/>
            <person name="Graves T.A."/>
            <person name="Gu Y."/>
            <person name="Heath P."/>
            <person name="Heger A."/>
            <person name="Karakoc E."/>
            <person name="Kolb-Kokocinski A."/>
            <person name="Laird G.K."/>
            <person name="Lunter G."/>
            <person name="Meader S."/>
            <person name="Mort M."/>
            <person name="Mullikin J.C."/>
            <person name="Munch K."/>
            <person name="O'Connor T.D."/>
            <person name="Phillips A.D."/>
            <person name="Prado-Martinez J."/>
            <person name="Rogers A.S."/>
            <person name="Sajjadian S."/>
            <person name="Schmidt D."/>
            <person name="Shaw K."/>
            <person name="Simpson J.T."/>
            <person name="Stenson P.D."/>
            <person name="Turner D.J."/>
            <person name="Vigilant L."/>
            <person name="Vilella A.J."/>
            <person name="Whitener W."/>
            <person name="Zhu B."/>
            <person name="Cooper D.N."/>
            <person name="de Jong P."/>
            <person name="Dermitzakis E.T."/>
            <person name="Eichler E.E."/>
            <person name="Flicek P."/>
            <person name="Goldman N."/>
            <person name="Mundy N.I."/>
            <person name="Ning Z."/>
            <person name="Odom D.T."/>
            <person name="Ponting C.P."/>
            <person name="Quail M.A."/>
            <person name="Ryder O.A."/>
            <person name="Searle S.M."/>
            <person name="Warren W.C."/>
            <person name="Wilson R.K."/>
            <person name="Schierup M.H."/>
            <person name="Rogers J."/>
            <person name="Tyler-Smith C."/>
            <person name="Durbin R."/>
        </authorList>
    </citation>
    <scope>NUCLEOTIDE SEQUENCE [LARGE SCALE GENOMIC DNA]</scope>
</reference>
<evidence type="ECO:0000313" key="1">
    <source>
        <dbReference type="Ensembl" id="ENSGGOP00000039132.1"/>
    </source>
</evidence>
<sequence length="53" mass="5618">MITLITEQLQKQTLDELKCTRFSISLVLPGGACPTVPVLSSRTASTSATIPQA</sequence>
<dbReference type="EMBL" id="CABD030041205">
    <property type="status" value="NOT_ANNOTATED_CDS"/>
    <property type="molecule type" value="Genomic_DNA"/>
</dbReference>
<dbReference type="AlphaFoldDB" id="A0A2I2YWM1"/>
<name>A0A2I2YWM1_GORGO</name>
<evidence type="ECO:0000313" key="2">
    <source>
        <dbReference type="Proteomes" id="UP000001519"/>
    </source>
</evidence>
<reference evidence="1" key="3">
    <citation type="submission" date="2025-08" db="UniProtKB">
        <authorList>
            <consortium name="Ensembl"/>
        </authorList>
    </citation>
    <scope>IDENTIFICATION</scope>
</reference>
<dbReference type="Ensembl" id="ENSGGOT00000060018.1">
    <property type="protein sequence ID" value="ENSGGOP00000039132.1"/>
    <property type="gene ID" value="ENSGGOG00000000832.3"/>
</dbReference>
<reference evidence="2" key="1">
    <citation type="submission" date="2011-05" db="EMBL/GenBank/DDBJ databases">
        <title>Insights into the evolution of the great apes provided by the gorilla genome.</title>
        <authorList>
            <person name="Scally A."/>
        </authorList>
    </citation>
    <scope>NUCLEOTIDE SEQUENCE [LARGE SCALE GENOMIC DNA]</scope>
</reference>
<dbReference type="GeneTree" id="ENSGT00530000063371"/>
<gene>
    <name evidence="1" type="primary">FAM53C</name>
</gene>